<keyword evidence="2" id="KW-1185">Reference proteome</keyword>
<evidence type="ECO:0000313" key="1">
    <source>
        <dbReference type="EMBL" id="ACC79177.1"/>
    </source>
</evidence>
<organism evidence="1 2">
    <name type="scientific">Nostoc punctiforme (strain ATCC 29133 / PCC 73102)</name>
    <dbReference type="NCBI Taxonomy" id="63737"/>
    <lineage>
        <taxon>Bacteria</taxon>
        <taxon>Bacillati</taxon>
        <taxon>Cyanobacteriota</taxon>
        <taxon>Cyanophyceae</taxon>
        <taxon>Nostocales</taxon>
        <taxon>Nostocaceae</taxon>
        <taxon>Nostoc</taxon>
    </lineage>
</organism>
<sequence length="278" mass="31086">MNTHKIKFKGDKKGYCNICGKYSQLTRDHIPPQGCVKPTLVELRTLTQHISVSSKNSTDSQSGLNILSICGDCNNNLLGAQYDPELIELSKNVAGMVRIQQELGLSLPEKINLSVKPQKLIRSVIGHILAGKLPITGKPPISAPFPDTLRNYFLDQSSNIPDNLDIYYWIYPSNKQIVINSLAIGSSLGEGFVSGSCLLKFFPLAFWVVWNQPTSFPINLPKIPQNQVKYLDETCEIMIDLRQIPRLDYPEVPGEGRYIMYCDHSTFLAQPKKTKGFG</sequence>
<accession>B2J611</accession>
<reference evidence="1 2" key="2">
    <citation type="journal article" date="2013" name="Plant Physiol.">
        <title>A Nostoc punctiforme Sugar Transporter Necessary to Establish a Cyanobacterium-Plant Symbiosis.</title>
        <authorList>
            <person name="Ekman M."/>
            <person name="Picossi S."/>
            <person name="Campbell E.L."/>
            <person name="Meeks J.C."/>
            <person name="Flores E."/>
        </authorList>
    </citation>
    <scope>NUCLEOTIDE SEQUENCE [LARGE SCALE GENOMIC DNA]</scope>
    <source>
        <strain evidence="2">ATCC 29133 / PCC 73102</strain>
    </source>
</reference>
<gene>
    <name evidence="1" type="ordered locus">Npun_F0396</name>
</gene>
<name>B2J611_NOSP7</name>
<dbReference type="AlphaFoldDB" id="B2J611"/>
<dbReference type="OrthoDB" id="9182441at2"/>
<reference evidence="2" key="1">
    <citation type="submission" date="2008-04" db="EMBL/GenBank/DDBJ databases">
        <title>Complete sequence of chromosome of Nostoc punctiforme ATCC 29133.</title>
        <authorList>
            <consortium name="US DOE Joint Genome Institute"/>
            <person name="Copeland A."/>
            <person name="Lucas S."/>
            <person name="Lapidus A."/>
            <person name="Glavina del Rio T."/>
            <person name="Dalin E."/>
            <person name="Tice H."/>
            <person name="Pitluck S."/>
            <person name="Chain P."/>
            <person name="Malfatti S."/>
            <person name="Shin M."/>
            <person name="Vergez L."/>
            <person name="Schmutz J."/>
            <person name="Larimer F."/>
            <person name="Land M."/>
            <person name="Hauser L."/>
            <person name="Kyrpides N."/>
            <person name="Kim E."/>
            <person name="Meeks J.C."/>
            <person name="Elhai J."/>
            <person name="Campbell E.L."/>
            <person name="Thiel T."/>
            <person name="Longmire J."/>
            <person name="Potts M."/>
            <person name="Atlas R."/>
        </authorList>
    </citation>
    <scope>NUCLEOTIDE SEQUENCE [LARGE SCALE GENOMIC DNA]</scope>
    <source>
        <strain evidence="2">ATCC 29133 / PCC 73102</strain>
    </source>
</reference>
<evidence type="ECO:0008006" key="3">
    <source>
        <dbReference type="Google" id="ProtNLM"/>
    </source>
</evidence>
<dbReference type="RefSeq" id="WP_012407203.1">
    <property type="nucleotide sequence ID" value="NC_010628.1"/>
</dbReference>
<dbReference type="EMBL" id="CP001037">
    <property type="protein sequence ID" value="ACC79177.1"/>
    <property type="molecule type" value="Genomic_DNA"/>
</dbReference>
<dbReference type="eggNOG" id="ENOG503319C">
    <property type="taxonomic scope" value="Bacteria"/>
</dbReference>
<dbReference type="HOGENOM" id="CLU_087266_0_0_3"/>
<dbReference type="Proteomes" id="UP000001191">
    <property type="component" value="Chromosome"/>
</dbReference>
<dbReference type="EnsemblBacteria" id="ACC79177">
    <property type="protein sequence ID" value="ACC79177"/>
    <property type="gene ID" value="Npun_F0396"/>
</dbReference>
<protein>
    <recommendedName>
        <fullName evidence="3">HNH endonuclease 5 domain-containing protein</fullName>
    </recommendedName>
</protein>
<evidence type="ECO:0000313" key="2">
    <source>
        <dbReference type="Proteomes" id="UP000001191"/>
    </source>
</evidence>
<proteinExistence type="predicted"/>
<dbReference type="KEGG" id="npu:Npun_F0396"/>